<comment type="caution">
    <text evidence="3">The sequence shown here is derived from an EMBL/GenBank/DDBJ whole genome shotgun (WGS) entry which is preliminary data.</text>
</comment>
<dbReference type="PANTHER" id="PTHR33349">
    <property type="entry name" value="EMB|CAB62594.1"/>
    <property type="match status" value="1"/>
</dbReference>
<accession>A0A6L2M8P9</accession>
<feature type="region of interest" description="Disordered" evidence="1">
    <location>
        <begin position="1"/>
        <end position="22"/>
    </location>
</feature>
<dbReference type="PANTHER" id="PTHR33349:SF1">
    <property type="entry name" value="EMB|CAB62594.1"/>
    <property type="match status" value="1"/>
</dbReference>
<feature type="compositionally biased region" description="Basic and acidic residues" evidence="1">
    <location>
        <begin position="156"/>
        <end position="167"/>
    </location>
</feature>
<dbReference type="AlphaFoldDB" id="A0A6L2M8P9"/>
<feature type="domain" description="PB1-like" evidence="2">
    <location>
        <begin position="445"/>
        <end position="526"/>
    </location>
</feature>
<feature type="region of interest" description="Disordered" evidence="1">
    <location>
        <begin position="145"/>
        <end position="195"/>
    </location>
</feature>
<dbReference type="Pfam" id="PF26130">
    <property type="entry name" value="PB1-like"/>
    <property type="match status" value="1"/>
</dbReference>
<feature type="compositionally biased region" description="Polar residues" evidence="1">
    <location>
        <begin position="176"/>
        <end position="195"/>
    </location>
</feature>
<evidence type="ECO:0000313" key="3">
    <source>
        <dbReference type="EMBL" id="GEU70376.1"/>
    </source>
</evidence>
<dbReference type="InterPro" id="IPR058594">
    <property type="entry name" value="PB1-like_dom_pln"/>
</dbReference>
<reference evidence="3" key="1">
    <citation type="journal article" date="2019" name="Sci. Rep.">
        <title>Draft genome of Tanacetum cinerariifolium, the natural source of mosquito coil.</title>
        <authorList>
            <person name="Yamashiro T."/>
            <person name="Shiraishi A."/>
            <person name="Satake H."/>
            <person name="Nakayama K."/>
        </authorList>
    </citation>
    <scope>NUCLEOTIDE SEQUENCE</scope>
</reference>
<proteinExistence type="predicted"/>
<sequence>MNTPSEETLRVKSSGSVGGKNRQISIGIKTYGKSSGEEVNSVPNYLRASTGSCHDICKYGKHYEHLNSDIPIKFAKEKVAKTVVPVERKKTTTVKPSPVMVNRDVSARSNVRVKKKEIKTVKKAEATRKTCLAKKLIPKATLTDSRSQKASLSRAESLKATKSESAKKVAPLKDQNWMQKSEPEQTSSDKVQTQALHDGKAESEVYIESIKFDFIYSSMELKDPLACDSSLVQIEALDGFETKPEVKLKTMEFDFILPSMELVDPPVYNESEPFSCNDKLPKNSTIMPMVIESSYASSNKEVSEESLIAPLVSESTQYEGVLEDESEYTDDHNEEVEVSEDNEKEIVAAQNDEMETTARVQDKVRRKGRGVIFEDKDDKGVKLKFRTGKVLDIHQSENNDFKNGRKSVFLSINVSRKRKMLTGCGITSLKKQRANSPRRQTLFHVMSYVGRQVSSVNVVDIKDFCLHNLKDMVVKLGYGVTDLIYYHFLRPRLGLGYGLHPLNVDADVLEMAKYVKDNKIILVYVEIGISNVDSSIFVIPKKEVAIAVDNHLRKPPIEIDSSPDVNRNLTPMYVERLIVVESVDHIDGLDEILCDYANTRQEITRKQMIVHVDNESKEESDMEENDTNGINSEDLDYDPKHDEVFDDDEHIVKDVPMSMNNFNFIPYPKHGLSIGGVKVQDHDLDIVEYDSFGNDLEGGIDYERRIQLRELKRIGKKKNKGPNKYYFYLGQQFATKEIMTGSVRKHSVKTRRKLIMVKNDKERVRVRCEGTISALVSYVASDTSMGKYVFSQTKGDPFIKSPWPGQRLTAVGVDANNEIYPVAYVIVEAKSKASWDLIQAIASMFPSAEYKYYVRHIHENIKSQFKGGVYKTCFRMHPEPLLLLNLTKR</sequence>
<organism evidence="3">
    <name type="scientific">Tanacetum cinerariifolium</name>
    <name type="common">Dalmatian daisy</name>
    <name type="synonym">Chrysanthemum cinerariifolium</name>
    <dbReference type="NCBI Taxonomy" id="118510"/>
    <lineage>
        <taxon>Eukaryota</taxon>
        <taxon>Viridiplantae</taxon>
        <taxon>Streptophyta</taxon>
        <taxon>Embryophyta</taxon>
        <taxon>Tracheophyta</taxon>
        <taxon>Spermatophyta</taxon>
        <taxon>Magnoliopsida</taxon>
        <taxon>eudicotyledons</taxon>
        <taxon>Gunneridae</taxon>
        <taxon>Pentapetalae</taxon>
        <taxon>asterids</taxon>
        <taxon>campanulids</taxon>
        <taxon>Asterales</taxon>
        <taxon>Asteraceae</taxon>
        <taxon>Asteroideae</taxon>
        <taxon>Anthemideae</taxon>
        <taxon>Anthemidinae</taxon>
        <taxon>Tanacetum</taxon>
    </lineage>
</organism>
<feature type="compositionally biased region" description="Polar residues" evidence="1">
    <location>
        <begin position="1"/>
        <end position="15"/>
    </location>
</feature>
<dbReference type="EMBL" id="BKCJ010006100">
    <property type="protein sequence ID" value="GEU70376.1"/>
    <property type="molecule type" value="Genomic_DNA"/>
</dbReference>
<name>A0A6L2M8P9_TANCI</name>
<protein>
    <submittedName>
        <fullName evidence="3">Putative calmodulin-binding domain, plant</fullName>
    </submittedName>
</protein>
<feature type="region of interest" description="Disordered" evidence="1">
    <location>
        <begin position="614"/>
        <end position="638"/>
    </location>
</feature>
<gene>
    <name evidence="3" type="ORF">Tci_042354</name>
</gene>
<evidence type="ECO:0000256" key="1">
    <source>
        <dbReference type="SAM" id="MobiDB-lite"/>
    </source>
</evidence>
<evidence type="ECO:0000259" key="2">
    <source>
        <dbReference type="Pfam" id="PF26130"/>
    </source>
</evidence>